<dbReference type="Proteomes" id="UP000807769">
    <property type="component" value="Unassembled WGS sequence"/>
</dbReference>
<organism evidence="1 2">
    <name type="scientific">Suillus subaureus</name>
    <dbReference type="NCBI Taxonomy" id="48587"/>
    <lineage>
        <taxon>Eukaryota</taxon>
        <taxon>Fungi</taxon>
        <taxon>Dikarya</taxon>
        <taxon>Basidiomycota</taxon>
        <taxon>Agaricomycotina</taxon>
        <taxon>Agaricomycetes</taxon>
        <taxon>Agaricomycetidae</taxon>
        <taxon>Boletales</taxon>
        <taxon>Suillineae</taxon>
        <taxon>Suillaceae</taxon>
        <taxon>Suillus</taxon>
    </lineage>
</organism>
<gene>
    <name evidence="1" type="ORF">BJ212DRAFT_1288469</name>
</gene>
<evidence type="ECO:0000313" key="2">
    <source>
        <dbReference type="Proteomes" id="UP000807769"/>
    </source>
</evidence>
<evidence type="ECO:0000313" key="1">
    <source>
        <dbReference type="EMBL" id="KAG1799077.1"/>
    </source>
</evidence>
<comment type="caution">
    <text evidence="1">The sequence shown here is derived from an EMBL/GenBank/DDBJ whole genome shotgun (WGS) entry which is preliminary data.</text>
</comment>
<dbReference type="EMBL" id="JABBWG010000158">
    <property type="protein sequence ID" value="KAG1799077.1"/>
    <property type="molecule type" value="Genomic_DNA"/>
</dbReference>
<reference evidence="1" key="1">
    <citation type="journal article" date="2020" name="New Phytol.">
        <title>Comparative genomics reveals dynamic genome evolution in host specialist ectomycorrhizal fungi.</title>
        <authorList>
            <person name="Lofgren L.A."/>
            <person name="Nguyen N.H."/>
            <person name="Vilgalys R."/>
            <person name="Ruytinx J."/>
            <person name="Liao H.L."/>
            <person name="Branco S."/>
            <person name="Kuo A."/>
            <person name="LaButti K."/>
            <person name="Lipzen A."/>
            <person name="Andreopoulos W."/>
            <person name="Pangilinan J."/>
            <person name="Riley R."/>
            <person name="Hundley H."/>
            <person name="Na H."/>
            <person name="Barry K."/>
            <person name="Grigoriev I.V."/>
            <person name="Stajich J.E."/>
            <person name="Kennedy P.G."/>
        </authorList>
    </citation>
    <scope>NUCLEOTIDE SEQUENCE</scope>
    <source>
        <strain evidence="1">MN1</strain>
    </source>
</reference>
<dbReference type="PANTHER" id="PTHR46579">
    <property type="entry name" value="F5/8 TYPE C DOMAIN-CONTAINING PROTEIN-RELATED"/>
    <property type="match status" value="1"/>
</dbReference>
<keyword evidence="2" id="KW-1185">Reference proteome</keyword>
<sequence length="420" mass="48128">MHVAAINVGDLLIPLWRGTFRADPTDDKSTWDWAVLTKDAWKAHGSIIASATPFLPGSFDRPPRNPAEKINSGYKAWEWLLYLYRMAPATLFGILPTPYWTNLCHLVRGMRLMQQYHIPRSDLVDAHQHLIDFSQDFEEIYYQRHIDRLHFVCPWIHSTLHIAPETINKGPPICSSQWTMEQTIGNLAQEIRLHNTSVYANLSQRAVRRCQVNAIKVIIPSIKPAKTNLPQGSQDLGNGYVLLRRRERTPHTVRRCESDAILRYLTAKDIHVPTTPRIIRWARLQLPNGQVARSAWKELAMTRQPRMARNLFIDGTTTIAEVLFYFNMTIHDEDKTFALISEYGPPHPELLERSFQTVVACTYRGDASLRLIEVSHIQSVVAMIPHQFPGIDGVLFYLVERPGLDIIRMGGTEDNIPDED</sequence>
<accession>A0A9P7DNE3</accession>
<dbReference type="AlphaFoldDB" id="A0A9P7DNE3"/>
<dbReference type="RefSeq" id="XP_041185671.1">
    <property type="nucleotide sequence ID" value="XM_041332033.1"/>
</dbReference>
<name>A0A9P7DNE3_9AGAM</name>
<protein>
    <submittedName>
        <fullName evidence="1">Uncharacterized protein</fullName>
    </submittedName>
</protein>
<dbReference type="GeneID" id="64626050"/>
<dbReference type="OrthoDB" id="2669721at2759"/>
<dbReference type="PANTHER" id="PTHR46579:SF1">
    <property type="entry name" value="F5_8 TYPE C DOMAIN-CONTAINING PROTEIN"/>
    <property type="match status" value="1"/>
</dbReference>
<proteinExistence type="predicted"/>